<comment type="caution">
    <text evidence="1">The sequence shown here is derived from an EMBL/GenBank/DDBJ whole genome shotgun (WGS) entry which is preliminary data.</text>
</comment>
<reference evidence="1" key="2">
    <citation type="journal article" date="2021" name="Sci. Rep.">
        <title>The distribution of antibiotic resistance genes in chicken gut microbiota commensals.</title>
        <authorList>
            <person name="Juricova H."/>
            <person name="Matiasovicova J."/>
            <person name="Kubasova T."/>
            <person name="Cejkova D."/>
            <person name="Rychlik I."/>
        </authorList>
    </citation>
    <scope>NUCLEOTIDE SEQUENCE</scope>
    <source>
        <strain evidence="1">An559</strain>
    </source>
</reference>
<sequence>MQHWEHLKAEMTCTQAGEDESQYGIRITDELTGKTVYEEPEISEDRSFVESILVCLKEEEVEPVHFADVVEDLVSAQTLVFACIRE</sequence>
<dbReference type="InterPro" id="IPR017016">
    <property type="entry name" value="UCP033595"/>
</dbReference>
<organism evidence="1 2">
    <name type="scientific">Merdimmobilis hominis</name>
    <dbReference type="NCBI Taxonomy" id="2897707"/>
    <lineage>
        <taxon>Bacteria</taxon>
        <taxon>Bacillati</taxon>
        <taxon>Bacillota</taxon>
        <taxon>Clostridia</taxon>
        <taxon>Eubacteriales</taxon>
        <taxon>Oscillospiraceae</taxon>
        <taxon>Merdimmobilis</taxon>
    </lineage>
</organism>
<protein>
    <submittedName>
        <fullName evidence="1">Uncharacterized protein</fullName>
    </submittedName>
</protein>
<dbReference type="AlphaFoldDB" id="A0A938X807"/>
<keyword evidence="2" id="KW-1185">Reference proteome</keyword>
<gene>
    <name evidence="1" type="ORF">H6A12_12210</name>
</gene>
<reference evidence="1" key="1">
    <citation type="submission" date="2020-08" db="EMBL/GenBank/DDBJ databases">
        <authorList>
            <person name="Cejkova D."/>
            <person name="Kubasova T."/>
            <person name="Jahodarova E."/>
            <person name="Rychlik I."/>
        </authorList>
    </citation>
    <scope>NUCLEOTIDE SEQUENCE</scope>
    <source>
        <strain evidence="1">An559</strain>
    </source>
</reference>
<name>A0A938X807_9FIRM</name>
<dbReference type="EMBL" id="JACJKY010000031">
    <property type="protein sequence ID" value="MBM6921901.1"/>
    <property type="molecule type" value="Genomic_DNA"/>
</dbReference>
<accession>A0A938X807</accession>
<evidence type="ECO:0000313" key="2">
    <source>
        <dbReference type="Proteomes" id="UP000774750"/>
    </source>
</evidence>
<proteinExistence type="predicted"/>
<dbReference type="Pfam" id="PF20124">
    <property type="entry name" value="DUF6514"/>
    <property type="match status" value="1"/>
</dbReference>
<dbReference type="Proteomes" id="UP000774750">
    <property type="component" value="Unassembled WGS sequence"/>
</dbReference>
<evidence type="ECO:0000313" key="1">
    <source>
        <dbReference type="EMBL" id="MBM6921901.1"/>
    </source>
</evidence>
<dbReference type="RefSeq" id="WP_204448268.1">
    <property type="nucleotide sequence ID" value="NZ_JACJKY010000031.1"/>
</dbReference>